<name>A0A1J1J832_9DIPT</name>
<dbReference type="AlphaFoldDB" id="A0A1J1J832"/>
<accession>A0A1J1J832</accession>
<keyword evidence="2" id="KW-1185">Reference proteome</keyword>
<dbReference type="Proteomes" id="UP000183832">
    <property type="component" value="Unassembled WGS sequence"/>
</dbReference>
<sequence length="104" mass="12367">MTAFRDLAHLRYVMLFLTKTLMKMSKGLRCGRKPFESKSFGFSFNQLRHTLTGKFFNRNVLMEKISKQIRFQCSINLHCRTREKFNQLPNVFPFKELVKVANND</sequence>
<gene>
    <name evidence="1" type="ORF">CLUMA_CG021668</name>
</gene>
<protein>
    <submittedName>
        <fullName evidence="1">CLUMA_CG021668, isoform A</fullName>
    </submittedName>
</protein>
<evidence type="ECO:0000313" key="2">
    <source>
        <dbReference type="Proteomes" id="UP000183832"/>
    </source>
</evidence>
<organism evidence="1 2">
    <name type="scientific">Clunio marinus</name>
    <dbReference type="NCBI Taxonomy" id="568069"/>
    <lineage>
        <taxon>Eukaryota</taxon>
        <taxon>Metazoa</taxon>
        <taxon>Ecdysozoa</taxon>
        <taxon>Arthropoda</taxon>
        <taxon>Hexapoda</taxon>
        <taxon>Insecta</taxon>
        <taxon>Pterygota</taxon>
        <taxon>Neoptera</taxon>
        <taxon>Endopterygota</taxon>
        <taxon>Diptera</taxon>
        <taxon>Nematocera</taxon>
        <taxon>Chironomoidea</taxon>
        <taxon>Chironomidae</taxon>
        <taxon>Clunio</taxon>
    </lineage>
</organism>
<reference evidence="1 2" key="1">
    <citation type="submission" date="2015-04" db="EMBL/GenBank/DDBJ databases">
        <authorList>
            <person name="Syromyatnikov M.Y."/>
            <person name="Popov V.N."/>
        </authorList>
    </citation>
    <scope>NUCLEOTIDE SEQUENCE [LARGE SCALE GENOMIC DNA]</scope>
</reference>
<evidence type="ECO:0000313" key="1">
    <source>
        <dbReference type="EMBL" id="CRL08544.1"/>
    </source>
</evidence>
<dbReference type="EMBL" id="CVRI01000075">
    <property type="protein sequence ID" value="CRL08544.1"/>
    <property type="molecule type" value="Genomic_DNA"/>
</dbReference>
<proteinExistence type="predicted"/>